<sequence>MKEWEAAIGEVNTNPGDGDELLAQARSNTRRKQIIRLEEEEDAAHRARMARLNKETVVNQNVPVPGETSGGFKVTGGLDMGHINYQDLMQQQIADREALRQEAAQAAANQQQISEDLRQRLHTSEMDLIKSSFGAQMQMLNKTIEGNTSRGSFIQEYNGMMDVVKALGMGHPQASDNMSIQLDLKKMEFENTRELRKMMREDKQADREFQRQLNRDADEREDKKANLEIKRAETAAAIQAEREKRSMFATPFETLGMAIAKGLVDSNGGISAEGRSPAKRKRSGKRLEVGEGESGVTECPECGEPVAIAPTARSAVCSSCDATFPIDRVPLETKGGIHGA</sequence>
<name>A0A6M3MDZ4_9ZZZZ</name>
<dbReference type="EMBL" id="MT143849">
    <property type="protein sequence ID" value="QJB03506.1"/>
    <property type="molecule type" value="Genomic_DNA"/>
</dbReference>
<keyword evidence="1" id="KW-0175">Coiled coil</keyword>
<dbReference type="AlphaFoldDB" id="A0A6M3MDZ4"/>
<organism evidence="3">
    <name type="scientific">viral metagenome</name>
    <dbReference type="NCBI Taxonomy" id="1070528"/>
    <lineage>
        <taxon>unclassified sequences</taxon>
        <taxon>metagenomes</taxon>
        <taxon>organismal metagenomes</taxon>
    </lineage>
</organism>
<accession>A0A6M3MDZ4</accession>
<gene>
    <name evidence="3" type="ORF">MM171B00685_0011</name>
</gene>
<protein>
    <submittedName>
        <fullName evidence="3">Uncharacterized protein</fullName>
    </submittedName>
</protein>
<feature type="coiled-coil region" evidence="1">
    <location>
        <begin position="89"/>
        <end position="120"/>
    </location>
</feature>
<reference evidence="3" key="1">
    <citation type="submission" date="2020-03" db="EMBL/GenBank/DDBJ databases">
        <title>The deep terrestrial virosphere.</title>
        <authorList>
            <person name="Holmfeldt K."/>
            <person name="Nilsson E."/>
            <person name="Simone D."/>
            <person name="Lopez-Fernandez M."/>
            <person name="Wu X."/>
            <person name="de Brujin I."/>
            <person name="Lundin D."/>
            <person name="Andersson A."/>
            <person name="Bertilsson S."/>
            <person name="Dopson M."/>
        </authorList>
    </citation>
    <scope>NUCLEOTIDE SEQUENCE</scope>
    <source>
        <strain evidence="3">MM171B00685</strain>
    </source>
</reference>
<proteinExistence type="predicted"/>
<feature type="region of interest" description="Disordered" evidence="2">
    <location>
        <begin position="266"/>
        <end position="299"/>
    </location>
</feature>
<evidence type="ECO:0000313" key="3">
    <source>
        <dbReference type="EMBL" id="QJB03506.1"/>
    </source>
</evidence>
<evidence type="ECO:0000256" key="2">
    <source>
        <dbReference type="SAM" id="MobiDB-lite"/>
    </source>
</evidence>
<evidence type="ECO:0000256" key="1">
    <source>
        <dbReference type="SAM" id="Coils"/>
    </source>
</evidence>
<feature type="region of interest" description="Disordered" evidence="2">
    <location>
        <begin position="200"/>
        <end position="224"/>
    </location>
</feature>